<dbReference type="Gene3D" id="3.40.50.300">
    <property type="entry name" value="P-loop containing nucleotide triphosphate hydrolases"/>
    <property type="match status" value="1"/>
</dbReference>
<evidence type="ECO:0000313" key="8">
    <source>
        <dbReference type="EMBL" id="KAK3774996.1"/>
    </source>
</evidence>
<evidence type="ECO:0000256" key="1">
    <source>
        <dbReference type="ARBA" id="ARBA00007014"/>
    </source>
</evidence>
<comment type="caution">
    <text evidence="8">The sequence shown here is derived from an EMBL/GenBank/DDBJ whole genome shotgun (WGS) entry which is preliminary data.</text>
</comment>
<keyword evidence="9" id="KW-1185">Reference proteome</keyword>
<dbReference type="Gene3D" id="2.30.30.40">
    <property type="entry name" value="SH3 Domains"/>
    <property type="match status" value="1"/>
</dbReference>
<evidence type="ECO:0000259" key="5">
    <source>
        <dbReference type="PROSITE" id="PS50052"/>
    </source>
</evidence>
<dbReference type="SUPFAM" id="SSF50044">
    <property type="entry name" value="SH3-domain"/>
    <property type="match status" value="1"/>
</dbReference>
<dbReference type="SMART" id="SM00228">
    <property type="entry name" value="PDZ"/>
    <property type="match status" value="1"/>
</dbReference>
<dbReference type="PROSITE" id="PS00856">
    <property type="entry name" value="GUANYLATE_KINASE_1"/>
    <property type="match status" value="1"/>
</dbReference>
<evidence type="ECO:0000259" key="7">
    <source>
        <dbReference type="PROSITE" id="PS51022"/>
    </source>
</evidence>
<dbReference type="SUPFAM" id="SSF101288">
    <property type="entry name" value="L27 domain"/>
    <property type="match status" value="1"/>
</dbReference>
<dbReference type="PANTHER" id="PTHR23122">
    <property type="entry name" value="MEMBRANE-ASSOCIATED GUANYLATE KINASE MAGUK"/>
    <property type="match status" value="1"/>
</dbReference>
<dbReference type="InterPro" id="IPR027417">
    <property type="entry name" value="P-loop_NTPase"/>
</dbReference>
<dbReference type="PROSITE" id="PS50002">
    <property type="entry name" value="SH3"/>
    <property type="match status" value="1"/>
</dbReference>
<name>A0AAE0ZU12_9GAST</name>
<reference evidence="8" key="1">
    <citation type="journal article" date="2023" name="G3 (Bethesda)">
        <title>A reference genome for the long-term kleptoplast-retaining sea slug Elysia crispata morphotype clarki.</title>
        <authorList>
            <person name="Eastman K.E."/>
            <person name="Pendleton A.L."/>
            <person name="Shaikh M.A."/>
            <person name="Suttiyut T."/>
            <person name="Ogas R."/>
            <person name="Tomko P."/>
            <person name="Gavelis G."/>
            <person name="Widhalm J.R."/>
            <person name="Wisecaver J.H."/>
        </authorList>
    </citation>
    <scope>NUCLEOTIDE SEQUENCE</scope>
    <source>
        <strain evidence="8">ECLA1</strain>
    </source>
</reference>
<dbReference type="Gene3D" id="1.10.287.650">
    <property type="entry name" value="L27 domain"/>
    <property type="match status" value="1"/>
</dbReference>
<dbReference type="InterPro" id="IPR036034">
    <property type="entry name" value="PDZ_sf"/>
</dbReference>
<dbReference type="PROSITE" id="PS50052">
    <property type="entry name" value="GUANYLATE_KINASE_2"/>
    <property type="match status" value="1"/>
</dbReference>
<dbReference type="SUPFAM" id="SSF52540">
    <property type="entry name" value="P-loop containing nucleoside triphosphate hydrolases"/>
    <property type="match status" value="1"/>
</dbReference>
<dbReference type="InterPro" id="IPR001478">
    <property type="entry name" value="PDZ"/>
</dbReference>
<dbReference type="InterPro" id="IPR008144">
    <property type="entry name" value="Guanylate_kin-like_dom"/>
</dbReference>
<dbReference type="Gene3D" id="2.30.42.10">
    <property type="match status" value="1"/>
</dbReference>
<protein>
    <submittedName>
        <fullName evidence="8">Uncharacterized protein</fullName>
    </submittedName>
</protein>
<dbReference type="InterPro" id="IPR008145">
    <property type="entry name" value="GK/Ca_channel_bsu"/>
</dbReference>
<feature type="domain" description="SH3" evidence="4">
    <location>
        <begin position="235"/>
        <end position="304"/>
    </location>
</feature>
<dbReference type="InterPro" id="IPR036028">
    <property type="entry name" value="SH3-like_dom_sf"/>
</dbReference>
<gene>
    <name evidence="8" type="ORF">RRG08_036290</name>
</gene>
<dbReference type="SMART" id="SM00326">
    <property type="entry name" value="SH3"/>
    <property type="match status" value="1"/>
</dbReference>
<accession>A0AAE0ZU12</accession>
<dbReference type="Pfam" id="PF07653">
    <property type="entry name" value="SH3_2"/>
    <property type="match status" value="1"/>
</dbReference>
<dbReference type="PROSITE" id="PS51022">
    <property type="entry name" value="L27"/>
    <property type="match status" value="1"/>
</dbReference>
<dbReference type="PROSITE" id="PS50106">
    <property type="entry name" value="PDZ"/>
    <property type="match status" value="1"/>
</dbReference>
<evidence type="ECO:0000256" key="2">
    <source>
        <dbReference type="ARBA" id="ARBA00022443"/>
    </source>
</evidence>
<dbReference type="EMBL" id="JAWDGP010003366">
    <property type="protein sequence ID" value="KAK3774996.1"/>
    <property type="molecule type" value="Genomic_DNA"/>
</dbReference>
<organism evidence="8 9">
    <name type="scientific">Elysia crispata</name>
    <name type="common">lettuce slug</name>
    <dbReference type="NCBI Taxonomy" id="231223"/>
    <lineage>
        <taxon>Eukaryota</taxon>
        <taxon>Metazoa</taxon>
        <taxon>Spiralia</taxon>
        <taxon>Lophotrochozoa</taxon>
        <taxon>Mollusca</taxon>
        <taxon>Gastropoda</taxon>
        <taxon>Heterobranchia</taxon>
        <taxon>Euthyneura</taxon>
        <taxon>Panpulmonata</taxon>
        <taxon>Sacoglossa</taxon>
        <taxon>Placobranchoidea</taxon>
        <taxon>Plakobranchidae</taxon>
        <taxon>Elysia</taxon>
    </lineage>
</organism>
<comment type="similarity">
    <text evidence="1">Belongs to the MAGUK family.</text>
</comment>
<evidence type="ECO:0000313" key="9">
    <source>
        <dbReference type="Proteomes" id="UP001283361"/>
    </source>
</evidence>
<dbReference type="CDD" id="cd10832">
    <property type="entry name" value="PDZ_MPP6-MPP2-like"/>
    <property type="match status" value="1"/>
</dbReference>
<feature type="domain" description="L27" evidence="7">
    <location>
        <begin position="66"/>
        <end position="120"/>
    </location>
</feature>
<feature type="domain" description="Guanylate kinase-like" evidence="5">
    <location>
        <begin position="359"/>
        <end position="555"/>
    </location>
</feature>
<dbReference type="CDD" id="cd11862">
    <property type="entry name" value="SH3_MPP"/>
    <property type="match status" value="1"/>
</dbReference>
<dbReference type="Pfam" id="PF00595">
    <property type="entry name" value="PDZ"/>
    <property type="match status" value="1"/>
</dbReference>
<evidence type="ECO:0000256" key="3">
    <source>
        <dbReference type="PROSITE-ProRule" id="PRU00192"/>
    </source>
</evidence>
<sequence length="570" mass="64722">MPIATTESLSAKEAIDVLADQLDDLYDIGAKTLDLDFLRAILTDESLFNVVDIHEDLEVPLPRASNRDAVSAARDILDELQDFPEDDEDIEDLKDIISDPHFRALLVAHDDITNKNFEGDIDNSQNITKGPQLLSPLPPVFNSTQEQVRYVNIRKSETEPLGITVKLDEMNDLQVARILQGSIVDKQGMLHVGDIIREVNGFPVATPEQLMELIIDSDPDISLKIIPSFQHFNKSEPVYMKAHFSWDPMKDRLLPCKEAGLPFNDGDILEIVSSDDTNWWQARLAEIDGPVGLVPSSALEEKRKSFVNPDLDYSKSSLFCGLTKKKKKTIKYSTKDSKEYDKADVLIYEEVRRMSPFERPFLVLVGAKGVGRRSLKDRLIKDDPRRFGTPIAHTSRAPRAKEVDGQGYFFTDRESMEHDILDNKYVEHGEFNLNLYGTRVDSCWDVVKSGKMCVLDVSPAALKMLKSQEFMPFIVFVAAPSVEALKVMYEEGRHVRGGRGRGGQPGVVEMKSEEDFIQTVKESAKIEKMFNTYFDKIIVNDNFEDTYLDLRRSLNEMTSRQQWVPVNWVH</sequence>
<proteinExistence type="inferred from homology"/>
<dbReference type="InterPro" id="IPR036892">
    <property type="entry name" value="L27_dom_sf"/>
</dbReference>
<dbReference type="SMART" id="SM00569">
    <property type="entry name" value="L27"/>
    <property type="match status" value="2"/>
</dbReference>
<feature type="domain" description="PDZ" evidence="6">
    <location>
        <begin position="150"/>
        <end position="229"/>
    </location>
</feature>
<dbReference type="InterPro" id="IPR050716">
    <property type="entry name" value="MAGUK"/>
</dbReference>
<dbReference type="Pfam" id="PF00625">
    <property type="entry name" value="Guanylate_kin"/>
    <property type="match status" value="1"/>
</dbReference>
<dbReference type="SUPFAM" id="SSF50156">
    <property type="entry name" value="PDZ domain-like"/>
    <property type="match status" value="1"/>
</dbReference>
<evidence type="ECO:0000259" key="6">
    <source>
        <dbReference type="PROSITE" id="PS50106"/>
    </source>
</evidence>
<dbReference type="Proteomes" id="UP001283361">
    <property type="component" value="Unassembled WGS sequence"/>
</dbReference>
<evidence type="ECO:0000259" key="4">
    <source>
        <dbReference type="PROSITE" id="PS50002"/>
    </source>
</evidence>
<dbReference type="InterPro" id="IPR001452">
    <property type="entry name" value="SH3_domain"/>
</dbReference>
<dbReference type="AlphaFoldDB" id="A0AAE0ZU12"/>
<dbReference type="InterPro" id="IPR020590">
    <property type="entry name" value="Guanylate_kinase_CS"/>
</dbReference>
<dbReference type="SMART" id="SM00072">
    <property type="entry name" value="GuKc"/>
    <property type="match status" value="1"/>
</dbReference>
<dbReference type="InterPro" id="IPR014775">
    <property type="entry name" value="L27_C"/>
</dbReference>
<keyword evidence="2 3" id="KW-0728">SH3 domain</keyword>
<dbReference type="FunFam" id="3.30.63.10:FF:000002">
    <property type="entry name" value="Guanylate kinase 1"/>
    <property type="match status" value="1"/>
</dbReference>
<dbReference type="Pfam" id="PF02828">
    <property type="entry name" value="L27"/>
    <property type="match status" value="1"/>
</dbReference>
<dbReference type="InterPro" id="IPR004172">
    <property type="entry name" value="L27_dom"/>
</dbReference>